<name>A0A9P0W168_9ASCO</name>
<dbReference type="InterPro" id="IPR051978">
    <property type="entry name" value="Rho-GAP_domain"/>
</dbReference>
<accession>A0A9P0W168</accession>
<evidence type="ECO:0000313" key="2">
    <source>
        <dbReference type="EMBL" id="CAH2355321.1"/>
    </source>
</evidence>
<dbReference type="EMBL" id="CAKXYY010000024">
    <property type="protein sequence ID" value="CAH2355321.1"/>
    <property type="molecule type" value="Genomic_DNA"/>
</dbReference>
<dbReference type="CDD" id="cd00159">
    <property type="entry name" value="RhoGAP"/>
    <property type="match status" value="1"/>
</dbReference>
<reference evidence="2" key="1">
    <citation type="submission" date="2022-03" db="EMBL/GenBank/DDBJ databases">
        <authorList>
            <person name="Legras J.-L."/>
            <person name="Devillers H."/>
            <person name="Grondin C."/>
        </authorList>
    </citation>
    <scope>NUCLEOTIDE SEQUENCE</scope>
    <source>
        <strain evidence="2">CLIB 1423</strain>
    </source>
</reference>
<sequence>MSVSVNLNEHTLSIPKPLHTCFSYLLENGDIEGIFRVSGSVKRVNHFTKEFLANPDLDLNKLKAGSDELVFTVHDIATVFKRLLSNYLKGSNSVIVDNSDQLSQIQQVCQKFTGSPVTLVRKTCSILDISHNNTNILLYLTCYLKKMSKLDKTTHMNIFNLAIIFQPHFFNSELINDLEDLKKFRNAIEAYIEYCDILVEELARPIVQPTVKVKIVSVIKSSPAVEIVTIATEKKPALLKRAFSMSVKRLKS</sequence>
<dbReference type="GO" id="GO:0007266">
    <property type="term" value="P:Rho protein signal transduction"/>
    <property type="evidence" value="ECO:0007669"/>
    <property type="project" value="TreeGrafter"/>
</dbReference>
<keyword evidence="3" id="KW-1185">Reference proteome</keyword>
<gene>
    <name evidence="2" type="ORF">CLIB1423_24S01046</name>
</gene>
<proteinExistence type="predicted"/>
<dbReference type="Gene3D" id="1.10.555.10">
    <property type="entry name" value="Rho GTPase activation protein"/>
    <property type="match status" value="1"/>
</dbReference>
<organism evidence="2 3">
    <name type="scientific">[Candida] railenensis</name>
    <dbReference type="NCBI Taxonomy" id="45579"/>
    <lineage>
        <taxon>Eukaryota</taxon>
        <taxon>Fungi</taxon>
        <taxon>Dikarya</taxon>
        <taxon>Ascomycota</taxon>
        <taxon>Saccharomycotina</taxon>
        <taxon>Pichiomycetes</taxon>
        <taxon>Debaryomycetaceae</taxon>
        <taxon>Kurtzmaniella</taxon>
    </lineage>
</organism>
<dbReference type="SMART" id="SM00324">
    <property type="entry name" value="RhoGAP"/>
    <property type="match status" value="1"/>
</dbReference>
<dbReference type="SUPFAM" id="SSF48350">
    <property type="entry name" value="GTPase activation domain, GAP"/>
    <property type="match status" value="1"/>
</dbReference>
<dbReference type="OrthoDB" id="3196451at2759"/>
<dbReference type="GO" id="GO:0005096">
    <property type="term" value="F:GTPase activator activity"/>
    <property type="evidence" value="ECO:0007669"/>
    <property type="project" value="TreeGrafter"/>
</dbReference>
<dbReference type="InterPro" id="IPR008936">
    <property type="entry name" value="Rho_GTPase_activation_prot"/>
</dbReference>
<dbReference type="PROSITE" id="PS50238">
    <property type="entry name" value="RHOGAP"/>
    <property type="match status" value="1"/>
</dbReference>
<dbReference type="PANTHER" id="PTHR46005:SF4">
    <property type="entry name" value="RHO GTPASE-ACTIVATING PROTEIN 190"/>
    <property type="match status" value="1"/>
</dbReference>
<protein>
    <recommendedName>
        <fullName evidence="1">Rho-GAP domain-containing protein</fullName>
    </recommendedName>
</protein>
<dbReference type="Pfam" id="PF00620">
    <property type="entry name" value="RhoGAP"/>
    <property type="match status" value="1"/>
</dbReference>
<dbReference type="AlphaFoldDB" id="A0A9P0W168"/>
<dbReference type="GO" id="GO:0008361">
    <property type="term" value="P:regulation of cell size"/>
    <property type="evidence" value="ECO:0007669"/>
    <property type="project" value="TreeGrafter"/>
</dbReference>
<dbReference type="Proteomes" id="UP000837801">
    <property type="component" value="Unassembled WGS sequence"/>
</dbReference>
<dbReference type="PANTHER" id="PTHR46005">
    <property type="entry name" value="RHO GTPASE-ACTIVATING PROTEIN 190"/>
    <property type="match status" value="1"/>
</dbReference>
<dbReference type="InterPro" id="IPR000198">
    <property type="entry name" value="RhoGAP_dom"/>
</dbReference>
<dbReference type="GO" id="GO:0005829">
    <property type="term" value="C:cytosol"/>
    <property type="evidence" value="ECO:0007669"/>
    <property type="project" value="TreeGrafter"/>
</dbReference>
<evidence type="ECO:0000313" key="3">
    <source>
        <dbReference type="Proteomes" id="UP000837801"/>
    </source>
</evidence>
<evidence type="ECO:0000259" key="1">
    <source>
        <dbReference type="PROSITE" id="PS50238"/>
    </source>
</evidence>
<feature type="domain" description="Rho-GAP" evidence="1">
    <location>
        <begin position="5"/>
        <end position="199"/>
    </location>
</feature>
<comment type="caution">
    <text evidence="2">The sequence shown here is derived from an EMBL/GenBank/DDBJ whole genome shotgun (WGS) entry which is preliminary data.</text>
</comment>